<gene>
    <name evidence="1" type="ORF">MM415B00536_0019</name>
</gene>
<accession>A0A6M3J3M9</accession>
<sequence>MASAVEQSGLVVEYAIDVRLKDGTLVYREASVSSPLMPAPPQMGTCENCLELFRIDMDNWVQECMEKAELFEAVRKYHKLRGIYAFFNKHNIIDEKYRTGEPSPQTILEAKQAISELRRLQGEH</sequence>
<reference evidence="1" key="1">
    <citation type="submission" date="2020-03" db="EMBL/GenBank/DDBJ databases">
        <title>The deep terrestrial virosphere.</title>
        <authorList>
            <person name="Holmfeldt K."/>
            <person name="Nilsson E."/>
            <person name="Simone D."/>
            <person name="Lopez-Fernandez M."/>
            <person name="Wu X."/>
            <person name="de Brujin I."/>
            <person name="Lundin D."/>
            <person name="Andersson A."/>
            <person name="Bertilsson S."/>
            <person name="Dopson M."/>
        </authorList>
    </citation>
    <scope>NUCLEOTIDE SEQUENCE</scope>
    <source>
        <strain evidence="1">MM415B00536</strain>
    </source>
</reference>
<organism evidence="1">
    <name type="scientific">viral metagenome</name>
    <dbReference type="NCBI Taxonomy" id="1070528"/>
    <lineage>
        <taxon>unclassified sequences</taxon>
        <taxon>metagenomes</taxon>
        <taxon>organismal metagenomes</taxon>
    </lineage>
</organism>
<proteinExistence type="predicted"/>
<name>A0A6M3J3M9_9ZZZZ</name>
<protein>
    <submittedName>
        <fullName evidence="1">Uncharacterized protein</fullName>
    </submittedName>
</protein>
<dbReference type="EMBL" id="MT141513">
    <property type="protein sequence ID" value="QJA64118.1"/>
    <property type="molecule type" value="Genomic_DNA"/>
</dbReference>
<dbReference type="AlphaFoldDB" id="A0A6M3J3M9"/>
<evidence type="ECO:0000313" key="1">
    <source>
        <dbReference type="EMBL" id="QJA64118.1"/>
    </source>
</evidence>